<name>A0ABT6VRT8_9GAMM</name>
<protein>
    <submittedName>
        <fullName evidence="1">Uncharacterized protein</fullName>
    </submittedName>
</protein>
<gene>
    <name evidence="1" type="ORF">QLQ84_21485</name>
</gene>
<sequence>MGNTINMDARNYRSEKSISPFLAKAGTPRTGADQLPGYYCEQQKMWVVDTEQGVLPIINEQALSQLLTKTRVHEEEDDDSYLALELMTKTHQQIESDDDTRPTGYNNLLQLATKTESIQEVDDNYSASQLLELVTKTKVEQEADDDGFRFLGFHC</sequence>
<keyword evidence="2" id="KW-1185">Reference proteome</keyword>
<comment type="caution">
    <text evidence="1">The sequence shown here is derived from an EMBL/GenBank/DDBJ whole genome shotgun (WGS) entry which is preliminary data.</text>
</comment>
<organism evidence="1 2">
    <name type="scientific">Halomonas kalidii</name>
    <dbReference type="NCBI Taxonomy" id="3043293"/>
    <lineage>
        <taxon>Bacteria</taxon>
        <taxon>Pseudomonadati</taxon>
        <taxon>Pseudomonadota</taxon>
        <taxon>Gammaproteobacteria</taxon>
        <taxon>Oceanospirillales</taxon>
        <taxon>Halomonadaceae</taxon>
        <taxon>Halomonas</taxon>
    </lineage>
</organism>
<dbReference type="EMBL" id="JASCQO010000055">
    <property type="protein sequence ID" value="MDI5936370.1"/>
    <property type="molecule type" value="Genomic_DNA"/>
</dbReference>
<accession>A0ABT6VRT8</accession>
<evidence type="ECO:0000313" key="2">
    <source>
        <dbReference type="Proteomes" id="UP001244242"/>
    </source>
</evidence>
<dbReference type="RefSeq" id="WP_282723779.1">
    <property type="nucleotide sequence ID" value="NZ_JASCQO010000055.1"/>
</dbReference>
<reference evidence="1 2" key="1">
    <citation type="submission" date="2023-04" db="EMBL/GenBank/DDBJ databases">
        <title>Halomonas strains isolated from rhizosphere soil.</title>
        <authorList>
            <person name="Xu L."/>
            <person name="Sun J.-Q."/>
        </authorList>
    </citation>
    <scope>NUCLEOTIDE SEQUENCE [LARGE SCALE GENOMIC DNA]</scope>
    <source>
        <strain evidence="1 2">LN1S58</strain>
    </source>
</reference>
<proteinExistence type="predicted"/>
<dbReference type="Proteomes" id="UP001244242">
    <property type="component" value="Unassembled WGS sequence"/>
</dbReference>
<evidence type="ECO:0000313" key="1">
    <source>
        <dbReference type="EMBL" id="MDI5936370.1"/>
    </source>
</evidence>